<dbReference type="EMBL" id="FMZC01000018">
    <property type="protein sequence ID" value="SDE46739.1"/>
    <property type="molecule type" value="Genomic_DNA"/>
</dbReference>
<dbReference type="Proteomes" id="UP000198781">
    <property type="component" value="Unassembled WGS sequence"/>
</dbReference>
<feature type="domain" description="NAD(P)-binding" evidence="1">
    <location>
        <begin position="21"/>
        <end position="334"/>
    </location>
</feature>
<organism evidence="2 3">
    <name type="scientific">Paracidovorax valerianellae</name>
    <dbReference type="NCBI Taxonomy" id="187868"/>
    <lineage>
        <taxon>Bacteria</taxon>
        <taxon>Pseudomonadati</taxon>
        <taxon>Pseudomonadota</taxon>
        <taxon>Betaproteobacteria</taxon>
        <taxon>Burkholderiales</taxon>
        <taxon>Comamonadaceae</taxon>
        <taxon>Paracidovorax</taxon>
    </lineage>
</organism>
<dbReference type="AlphaFoldDB" id="A0A1G7D5D0"/>
<name>A0A1G7D5D0_9BURK</name>
<proteinExistence type="predicted"/>
<dbReference type="OrthoDB" id="9779041at2"/>
<dbReference type="CDD" id="cd05252">
    <property type="entry name" value="CDP_GD_SDR_e"/>
    <property type="match status" value="1"/>
</dbReference>
<dbReference type="InterPro" id="IPR013445">
    <property type="entry name" value="CDP_4_6_deHydtase"/>
</dbReference>
<keyword evidence="3" id="KW-1185">Reference proteome</keyword>
<dbReference type="RefSeq" id="WP_092745674.1">
    <property type="nucleotide sequence ID" value="NZ_FMZC01000018.1"/>
</dbReference>
<gene>
    <name evidence="2" type="ORF">SAMN05192589_11832</name>
</gene>
<dbReference type="InterPro" id="IPR050177">
    <property type="entry name" value="Lipid_A_modif_metabolic_enz"/>
</dbReference>
<sequence length="383" mass="41545">MEDVVVPVIDTGFWQGRRVFLTGHTGFKGGWLSLWLQALGAHVTGFALEPQALSLFRLAGVEAGMHSLLGDVRDGAALQKALTGSGAEVLIHLAAQPLVRQGYADPVETYATNLMGTVHLLQAVRSTPSVRAVVIVTTDKCYENREWAEGYRENDLLGGRDPYSNSKACAELAAQSFRDSFFPITRYGNHGVAIATARAGNVIGGGDWAVDRLVPDFLRAAQGGTALELRYPDAVRPWQHVLEPLAGYLRLAQQLMERGPLVSGAWNFGPNGDGLQTVGEVVRQLATQWPAHVKVLCSGGDPSQHETSVLRLDSTKARTQLGWQPRWNLERALSRTADWHLAHLAGHCMGTVTRAQIDQYTRAAATLPTVAPGFHATDIPDFS</sequence>
<evidence type="ECO:0000313" key="3">
    <source>
        <dbReference type="Proteomes" id="UP000198781"/>
    </source>
</evidence>
<dbReference type="STRING" id="187868.SAMN05192589_11832"/>
<dbReference type="NCBIfam" id="TIGR02622">
    <property type="entry name" value="CDP_4_6_dhtase"/>
    <property type="match status" value="1"/>
</dbReference>
<dbReference type="Gene3D" id="3.40.50.720">
    <property type="entry name" value="NAD(P)-binding Rossmann-like Domain"/>
    <property type="match status" value="1"/>
</dbReference>
<dbReference type="Gene3D" id="3.90.25.10">
    <property type="entry name" value="UDP-galactose 4-epimerase, domain 1"/>
    <property type="match status" value="1"/>
</dbReference>
<reference evidence="2 3" key="1">
    <citation type="submission" date="2016-10" db="EMBL/GenBank/DDBJ databases">
        <authorList>
            <person name="de Groot N.N."/>
        </authorList>
    </citation>
    <scope>NUCLEOTIDE SEQUENCE [LARGE SCALE GENOMIC DNA]</scope>
    <source>
        <strain evidence="2 3">DSM 16619</strain>
    </source>
</reference>
<dbReference type="PANTHER" id="PTHR43245:SF10">
    <property type="entry name" value="SUGAR DEHYDRATASE_EPIMERASE YFNG-RELATED"/>
    <property type="match status" value="1"/>
</dbReference>
<dbReference type="InterPro" id="IPR016040">
    <property type="entry name" value="NAD(P)-bd_dom"/>
</dbReference>
<evidence type="ECO:0000313" key="2">
    <source>
        <dbReference type="EMBL" id="SDE46739.1"/>
    </source>
</evidence>
<dbReference type="PANTHER" id="PTHR43245">
    <property type="entry name" value="BIFUNCTIONAL POLYMYXIN RESISTANCE PROTEIN ARNA"/>
    <property type="match status" value="1"/>
</dbReference>
<dbReference type="InterPro" id="IPR036291">
    <property type="entry name" value="NAD(P)-bd_dom_sf"/>
</dbReference>
<dbReference type="SUPFAM" id="SSF51735">
    <property type="entry name" value="NAD(P)-binding Rossmann-fold domains"/>
    <property type="match status" value="1"/>
</dbReference>
<dbReference type="Pfam" id="PF16363">
    <property type="entry name" value="GDP_Man_Dehyd"/>
    <property type="match status" value="1"/>
</dbReference>
<protein>
    <submittedName>
        <fullName evidence="2">CDP-glucose 4,6-dehydratase</fullName>
    </submittedName>
</protein>
<evidence type="ECO:0000259" key="1">
    <source>
        <dbReference type="Pfam" id="PF16363"/>
    </source>
</evidence>
<accession>A0A1G7D5D0</accession>